<protein>
    <submittedName>
        <fullName evidence="3">Thioesterase</fullName>
    </submittedName>
</protein>
<comment type="similarity">
    <text evidence="1">Belongs to the thioesterase family.</text>
</comment>
<dbReference type="Gene3D" id="3.40.50.1820">
    <property type="entry name" value="alpha/beta hydrolase"/>
    <property type="match status" value="1"/>
</dbReference>
<evidence type="ECO:0000256" key="1">
    <source>
        <dbReference type="ARBA" id="ARBA00007169"/>
    </source>
</evidence>
<keyword evidence="4" id="KW-1185">Reference proteome</keyword>
<evidence type="ECO:0000313" key="4">
    <source>
        <dbReference type="Proteomes" id="UP000665025"/>
    </source>
</evidence>
<dbReference type="SUPFAM" id="SSF53474">
    <property type="entry name" value="alpha/beta-Hydrolases"/>
    <property type="match status" value="1"/>
</dbReference>
<dbReference type="PANTHER" id="PTHR11487">
    <property type="entry name" value="THIOESTERASE"/>
    <property type="match status" value="1"/>
</dbReference>
<evidence type="ECO:0000259" key="2">
    <source>
        <dbReference type="Pfam" id="PF00975"/>
    </source>
</evidence>
<sequence length="236" mass="25888">MNVVCFPYAGAGIGAFFRWQNALKPFFNVVVASLPGRDGLGHLAPLESVEETVDFIVKQGGLAASGSVLFGYSYGAFLAYEMARRMEQRGLAVSQLIVAAARAPHLKTISQRHRLADEALLNVLDLLGADTNELRNNEQVKALFLPKIRSDLKAAECFHAPAEALSCPITAIGMYQDLLVSPEQVLPWRQFTNSVFESQFFDGDHMQIQKTPGLFQKQILKAAMSKRSTGAHYGTV</sequence>
<dbReference type="InterPro" id="IPR029058">
    <property type="entry name" value="AB_hydrolase_fold"/>
</dbReference>
<dbReference type="InterPro" id="IPR001031">
    <property type="entry name" value="Thioesterase"/>
</dbReference>
<dbReference type="PANTHER" id="PTHR11487:SF0">
    <property type="entry name" value="S-ACYL FATTY ACID SYNTHASE THIOESTERASE, MEDIUM CHAIN"/>
    <property type="match status" value="1"/>
</dbReference>
<name>A0ABX7V6Y9_9GAMM</name>
<proteinExistence type="inferred from homology"/>
<dbReference type="Pfam" id="PF00975">
    <property type="entry name" value="Thioesterase"/>
    <property type="match status" value="1"/>
</dbReference>
<gene>
    <name evidence="3" type="ORF">J5X90_06450</name>
</gene>
<dbReference type="Proteomes" id="UP000665025">
    <property type="component" value="Chromosome 1"/>
</dbReference>
<organism evidence="3 4">
    <name type="scientific">Pseudoalteromonas viridis</name>
    <dbReference type="NCBI Taxonomy" id="339617"/>
    <lineage>
        <taxon>Bacteria</taxon>
        <taxon>Pseudomonadati</taxon>
        <taxon>Pseudomonadota</taxon>
        <taxon>Gammaproteobacteria</taxon>
        <taxon>Alteromonadales</taxon>
        <taxon>Pseudoalteromonadaceae</taxon>
        <taxon>Pseudoalteromonas</taxon>
    </lineage>
</organism>
<dbReference type="InterPro" id="IPR012223">
    <property type="entry name" value="TEII"/>
</dbReference>
<evidence type="ECO:0000313" key="3">
    <source>
        <dbReference type="EMBL" id="QTL36668.1"/>
    </source>
</evidence>
<dbReference type="EMBL" id="CP072425">
    <property type="protein sequence ID" value="QTL36668.1"/>
    <property type="molecule type" value="Genomic_DNA"/>
</dbReference>
<feature type="domain" description="Thioesterase" evidence="2">
    <location>
        <begin position="3"/>
        <end position="210"/>
    </location>
</feature>
<reference evidence="3 4" key="1">
    <citation type="submission" date="2021-03" db="EMBL/GenBank/DDBJ databases">
        <title>Complete Genome of Pseudoalteromonas viridis Strain BBR56, a new biocontrol bacterial candidate.</title>
        <authorList>
            <person name="Handayani D.P."/>
            <person name="Isnansetyo A."/>
            <person name="Istiqomah I."/>
            <person name="Jumina J."/>
        </authorList>
    </citation>
    <scope>NUCLEOTIDE SEQUENCE [LARGE SCALE GENOMIC DNA]</scope>
    <source>
        <strain evidence="3 4">BBR56</strain>
    </source>
</reference>
<accession>A0ABX7V6Y9</accession>
<dbReference type="RefSeq" id="WP_209053153.1">
    <property type="nucleotide sequence ID" value="NZ_CP072425.1"/>
</dbReference>